<evidence type="ECO:0000259" key="1">
    <source>
        <dbReference type="Pfam" id="PF00775"/>
    </source>
</evidence>
<keyword evidence="2" id="KW-0560">Oxidoreductase</keyword>
<keyword evidence="2" id="KW-0223">Dioxygenase</keyword>
<name>A0A7W3P8S7_9ACTN</name>
<dbReference type="PANTHER" id="PTHR34315:SF1">
    <property type="entry name" value="INTRADIOL RING-CLEAVAGE DIOXYGENASES DOMAIN-CONTAINING PROTEIN-RELATED"/>
    <property type="match status" value="1"/>
</dbReference>
<dbReference type="GO" id="GO:0008199">
    <property type="term" value="F:ferric iron binding"/>
    <property type="evidence" value="ECO:0007669"/>
    <property type="project" value="InterPro"/>
</dbReference>
<proteinExistence type="predicted"/>
<comment type="caution">
    <text evidence="2">The sequence shown here is derived from an EMBL/GenBank/DDBJ whole genome shotgun (WGS) entry which is preliminary data.</text>
</comment>
<accession>A0A7W3P8S7</accession>
<dbReference type="Proteomes" id="UP000580910">
    <property type="component" value="Unassembled WGS sequence"/>
</dbReference>
<dbReference type="PANTHER" id="PTHR34315">
    <property type="match status" value="1"/>
</dbReference>
<dbReference type="Gene3D" id="2.60.130.10">
    <property type="entry name" value="Aromatic compound dioxygenase"/>
    <property type="match status" value="1"/>
</dbReference>
<evidence type="ECO:0000313" key="2">
    <source>
        <dbReference type="EMBL" id="MBA8802724.1"/>
    </source>
</evidence>
<reference evidence="2 3" key="1">
    <citation type="submission" date="2020-07" db="EMBL/GenBank/DDBJ databases">
        <title>Sequencing the genomes of 1000 actinobacteria strains.</title>
        <authorList>
            <person name="Klenk H.-P."/>
        </authorList>
    </citation>
    <scope>NUCLEOTIDE SEQUENCE [LARGE SCALE GENOMIC DNA]</scope>
    <source>
        <strain evidence="2 3">DSM 21349</strain>
    </source>
</reference>
<dbReference type="InterPro" id="IPR015889">
    <property type="entry name" value="Intradiol_dOase_core"/>
</dbReference>
<dbReference type="InterPro" id="IPR000627">
    <property type="entry name" value="Intradiol_dOase_C"/>
</dbReference>
<protein>
    <submittedName>
        <fullName evidence="2">Protocatechuate 3,4-dioxygenase beta subunit</fullName>
    </submittedName>
</protein>
<gene>
    <name evidence="2" type="ORF">FB382_001015</name>
</gene>
<dbReference type="SUPFAM" id="SSF49482">
    <property type="entry name" value="Aromatic compound dioxygenase"/>
    <property type="match status" value="1"/>
</dbReference>
<sequence>MLSESGIVRSDITSPFGDASGVAEGVPVTVKLKVYDLNGSDATPLAGAAVYLWHCDRDGNYSMYSADVADENYLRGVQVAGADGTLEFTSIFPACYSGRWQHMHFAVYPSVDDATTYANKLRTSQLALPEDVCNDVCGTASGYEQSASNLAQISLSSDGIFSDGYSLQMASVTGSVDEGYTISLNVPV</sequence>
<dbReference type="AlphaFoldDB" id="A0A7W3P8S7"/>
<dbReference type="Pfam" id="PF00775">
    <property type="entry name" value="Dioxygenase_C"/>
    <property type="match status" value="1"/>
</dbReference>
<feature type="domain" description="Intradiol ring-cleavage dioxygenases" evidence="1">
    <location>
        <begin position="21"/>
        <end position="99"/>
    </location>
</feature>
<evidence type="ECO:0000313" key="3">
    <source>
        <dbReference type="Proteomes" id="UP000580910"/>
    </source>
</evidence>
<keyword evidence="3" id="KW-1185">Reference proteome</keyword>
<dbReference type="GO" id="GO:0016702">
    <property type="term" value="F:oxidoreductase activity, acting on single donors with incorporation of molecular oxygen, incorporation of two atoms of oxygen"/>
    <property type="evidence" value="ECO:0007669"/>
    <property type="project" value="InterPro"/>
</dbReference>
<dbReference type="RefSeq" id="WP_343055490.1">
    <property type="nucleotide sequence ID" value="NZ_JACGXA010000001.1"/>
</dbReference>
<organism evidence="2 3">
    <name type="scientific">Nocardioides ginsengisegetis</name>
    <dbReference type="NCBI Taxonomy" id="661491"/>
    <lineage>
        <taxon>Bacteria</taxon>
        <taxon>Bacillati</taxon>
        <taxon>Actinomycetota</taxon>
        <taxon>Actinomycetes</taxon>
        <taxon>Propionibacteriales</taxon>
        <taxon>Nocardioidaceae</taxon>
        <taxon>Nocardioides</taxon>
    </lineage>
</organism>
<dbReference type="EMBL" id="JACGXA010000001">
    <property type="protein sequence ID" value="MBA8802724.1"/>
    <property type="molecule type" value="Genomic_DNA"/>
</dbReference>